<evidence type="ECO:0000313" key="3">
    <source>
        <dbReference type="EMBL" id="KAH0541270.1"/>
    </source>
</evidence>
<gene>
    <name evidence="3" type="ORF">GP486_008727</name>
</gene>
<feature type="transmembrane region" description="Helical" evidence="2">
    <location>
        <begin position="135"/>
        <end position="159"/>
    </location>
</feature>
<reference evidence="3" key="1">
    <citation type="submission" date="2021-03" db="EMBL/GenBank/DDBJ databases">
        <title>Comparative genomics and phylogenomic investigation of the class Geoglossomycetes provide insights into ecological specialization and systematics.</title>
        <authorList>
            <person name="Melie T."/>
            <person name="Pirro S."/>
            <person name="Miller A.N."/>
            <person name="Quandt A."/>
        </authorList>
    </citation>
    <scope>NUCLEOTIDE SEQUENCE</scope>
    <source>
        <strain evidence="3">CAQ_001_2017</strain>
    </source>
</reference>
<feature type="transmembrane region" description="Helical" evidence="2">
    <location>
        <begin position="41"/>
        <end position="59"/>
    </location>
</feature>
<organism evidence="3 4">
    <name type="scientific">Trichoglossum hirsutum</name>
    <dbReference type="NCBI Taxonomy" id="265104"/>
    <lineage>
        <taxon>Eukaryota</taxon>
        <taxon>Fungi</taxon>
        <taxon>Dikarya</taxon>
        <taxon>Ascomycota</taxon>
        <taxon>Pezizomycotina</taxon>
        <taxon>Geoglossomycetes</taxon>
        <taxon>Geoglossales</taxon>
        <taxon>Geoglossaceae</taxon>
        <taxon>Trichoglossum</taxon>
    </lineage>
</organism>
<evidence type="ECO:0000256" key="1">
    <source>
        <dbReference type="SAM" id="MobiDB-lite"/>
    </source>
</evidence>
<feature type="transmembrane region" description="Helical" evidence="2">
    <location>
        <begin position="71"/>
        <end position="92"/>
    </location>
</feature>
<dbReference type="AlphaFoldDB" id="A0A9P8HWS5"/>
<sequence>MFVTVFFVFWRLVQIITLIPTLGMLAYLVHGYILNDSITPDYVLVLFISSVLATFWAIYTLFAREHTHHSAYFIAFIDLCFLGTFIASAWELRDFANADCSRPAATDVWFVSLGPLGQLGVYAHNPWANVQKNCAMLKACFAFAIMNTFFWLFTAWFLLFMHKGSPEDTVTVERRHSHRGHGHDRDRDRGHRRHRSRSHRQPFV</sequence>
<evidence type="ECO:0000313" key="4">
    <source>
        <dbReference type="Proteomes" id="UP000750711"/>
    </source>
</evidence>
<dbReference type="EMBL" id="JAGHQM010003835">
    <property type="protein sequence ID" value="KAH0541270.1"/>
    <property type="molecule type" value="Genomic_DNA"/>
</dbReference>
<evidence type="ECO:0008006" key="5">
    <source>
        <dbReference type="Google" id="ProtNLM"/>
    </source>
</evidence>
<accession>A0A9P8HWS5</accession>
<keyword evidence="2" id="KW-1133">Transmembrane helix</keyword>
<keyword evidence="2" id="KW-0472">Membrane</keyword>
<feature type="transmembrane region" description="Helical" evidence="2">
    <location>
        <begin position="104"/>
        <end position="123"/>
    </location>
</feature>
<keyword evidence="4" id="KW-1185">Reference proteome</keyword>
<keyword evidence="2" id="KW-0812">Transmembrane</keyword>
<proteinExistence type="predicted"/>
<feature type="compositionally biased region" description="Basic residues" evidence="1">
    <location>
        <begin position="190"/>
        <end position="204"/>
    </location>
</feature>
<feature type="region of interest" description="Disordered" evidence="1">
    <location>
        <begin position="171"/>
        <end position="204"/>
    </location>
</feature>
<dbReference type="Proteomes" id="UP000750711">
    <property type="component" value="Unassembled WGS sequence"/>
</dbReference>
<protein>
    <recommendedName>
        <fullName evidence="5">MARVEL domain-containing protein</fullName>
    </recommendedName>
</protein>
<name>A0A9P8HWS5_9PEZI</name>
<evidence type="ECO:0000256" key="2">
    <source>
        <dbReference type="SAM" id="Phobius"/>
    </source>
</evidence>
<feature type="transmembrane region" description="Helical" evidence="2">
    <location>
        <begin position="6"/>
        <end position="29"/>
    </location>
</feature>
<comment type="caution">
    <text evidence="3">The sequence shown here is derived from an EMBL/GenBank/DDBJ whole genome shotgun (WGS) entry which is preliminary data.</text>
</comment>